<sequence length="92" mass="10736">MGSKTKEISARYEDIMTKKSKLDLRENVDRKSYGTRGRLPPTSLVNEAHVYGREDDKEEWFLDLYNEETSYQERVGQVEYHETSQSDQAASL</sequence>
<name>A0AAW0KDZ4_QUESU</name>
<keyword evidence="2" id="KW-1185">Reference proteome</keyword>
<evidence type="ECO:0000313" key="1">
    <source>
        <dbReference type="EMBL" id="KAK7836773.1"/>
    </source>
</evidence>
<dbReference type="Proteomes" id="UP000237347">
    <property type="component" value="Unassembled WGS sequence"/>
</dbReference>
<accession>A0AAW0KDZ4</accession>
<protein>
    <submittedName>
        <fullName evidence="1">Uncharacterized protein</fullName>
    </submittedName>
</protein>
<reference evidence="1 2" key="1">
    <citation type="journal article" date="2018" name="Sci. Data">
        <title>The draft genome sequence of cork oak.</title>
        <authorList>
            <person name="Ramos A.M."/>
            <person name="Usie A."/>
            <person name="Barbosa P."/>
            <person name="Barros P.M."/>
            <person name="Capote T."/>
            <person name="Chaves I."/>
            <person name="Simoes F."/>
            <person name="Abreu I."/>
            <person name="Carrasquinho I."/>
            <person name="Faro C."/>
            <person name="Guimaraes J.B."/>
            <person name="Mendonca D."/>
            <person name="Nobrega F."/>
            <person name="Rodrigues L."/>
            <person name="Saibo N.J.M."/>
            <person name="Varela M.C."/>
            <person name="Egas C."/>
            <person name="Matos J."/>
            <person name="Miguel C.M."/>
            <person name="Oliveira M.M."/>
            <person name="Ricardo C.P."/>
            <person name="Goncalves S."/>
        </authorList>
    </citation>
    <scope>NUCLEOTIDE SEQUENCE [LARGE SCALE GENOMIC DNA]</scope>
    <source>
        <strain evidence="2">cv. HL8</strain>
    </source>
</reference>
<gene>
    <name evidence="1" type="ORF">CFP56_022025</name>
</gene>
<comment type="caution">
    <text evidence="1">The sequence shown here is derived from an EMBL/GenBank/DDBJ whole genome shotgun (WGS) entry which is preliminary data.</text>
</comment>
<dbReference type="EMBL" id="PKMF04000344">
    <property type="protein sequence ID" value="KAK7836773.1"/>
    <property type="molecule type" value="Genomic_DNA"/>
</dbReference>
<dbReference type="AlphaFoldDB" id="A0AAW0KDZ4"/>
<organism evidence="1 2">
    <name type="scientific">Quercus suber</name>
    <name type="common">Cork oak</name>
    <dbReference type="NCBI Taxonomy" id="58331"/>
    <lineage>
        <taxon>Eukaryota</taxon>
        <taxon>Viridiplantae</taxon>
        <taxon>Streptophyta</taxon>
        <taxon>Embryophyta</taxon>
        <taxon>Tracheophyta</taxon>
        <taxon>Spermatophyta</taxon>
        <taxon>Magnoliopsida</taxon>
        <taxon>eudicotyledons</taxon>
        <taxon>Gunneridae</taxon>
        <taxon>Pentapetalae</taxon>
        <taxon>rosids</taxon>
        <taxon>fabids</taxon>
        <taxon>Fagales</taxon>
        <taxon>Fagaceae</taxon>
        <taxon>Quercus</taxon>
    </lineage>
</organism>
<evidence type="ECO:0000313" key="2">
    <source>
        <dbReference type="Proteomes" id="UP000237347"/>
    </source>
</evidence>
<proteinExistence type="predicted"/>